<name>A0ACD1AH86_9FIRM</name>
<evidence type="ECO:0000313" key="2">
    <source>
        <dbReference type="Proteomes" id="UP000594014"/>
    </source>
</evidence>
<sequence>MIDRMLFNIPSDQHSPEAIAELLKQHREIKFVSLVGLDIGGHDTDEKIPVELFIKDMEKFLEHGVQTDGSSVMLPKIAELNNAKVDIIPDLSVNWYVDYNFSHITEDTKLPVGTLRIPSFLIHNDNIEVGSRVILRNAVDAFCKEMMGLLKENPYIFEYLDISSADEIDEIVLTAATELEFWVKTPDDKADREQLSTSQILKEQYWKRTIGPVRTALEKSLMVLDRYGFNVEMGHKEVGGVKAKLGSTGEFDHVMEQLEIDWGYSSALQCADNENQVKYVVRDIFRAHGLDVTFMAKPIEGVAGSGEHTHMGVSARLKNGKIINLFAPKDMEADYLNPIGFGALLGILKNYEVMNPFVASSNDALNRLKPGFEAPVCIVTSIGHTAKIPSRNRTVLVGLVRDIKNPLATRFELRAPNPKSDTYLVLASSYLTMLDGITAALRAGKTPAELEASLSKHAGETDFYLEQERAYRSEHDVFEEYTEEEREHLFGKAPATVWENLQAFHKYPEKVNVLINREGVFDKLALESYEEATLAAWSTELHNRIIPNTMALVRECRKLHEDQECTDYDLQNWKRIQELRIYLGQDEIVKKSLLTRIKLALDGKNYDEASDLQIEMQEKVLELINTYTEYRKNLL</sequence>
<evidence type="ECO:0000313" key="1">
    <source>
        <dbReference type="EMBL" id="QOX65967.1"/>
    </source>
</evidence>
<protein>
    <submittedName>
        <fullName evidence="1">Glutamine synthetase</fullName>
    </submittedName>
</protein>
<organism evidence="1 2">
    <name type="scientific">Anoxybacterium hadale</name>
    <dbReference type="NCBI Taxonomy" id="3408580"/>
    <lineage>
        <taxon>Bacteria</taxon>
        <taxon>Bacillati</taxon>
        <taxon>Bacillota</taxon>
        <taxon>Clostridia</taxon>
        <taxon>Peptostreptococcales</taxon>
        <taxon>Anaerovoracaceae</taxon>
        <taxon>Anoxybacterium</taxon>
    </lineage>
</organism>
<gene>
    <name evidence="1" type="ORF">FRZ06_15575</name>
</gene>
<reference evidence="1" key="1">
    <citation type="submission" date="2019-08" db="EMBL/GenBank/DDBJ databases">
        <title>Genome sequence of Clostridiales bacterium MT110.</title>
        <authorList>
            <person name="Cao J."/>
        </authorList>
    </citation>
    <scope>NUCLEOTIDE SEQUENCE</scope>
    <source>
        <strain evidence="1">MT110</strain>
    </source>
</reference>
<keyword evidence="2" id="KW-1185">Reference proteome</keyword>
<dbReference type="Proteomes" id="UP000594014">
    <property type="component" value="Chromosome"/>
</dbReference>
<dbReference type="EMBL" id="CP042469">
    <property type="protein sequence ID" value="QOX65967.1"/>
    <property type="molecule type" value="Genomic_DNA"/>
</dbReference>
<accession>A0ACD1AH86</accession>
<proteinExistence type="predicted"/>